<dbReference type="InterPro" id="IPR016024">
    <property type="entry name" value="ARM-type_fold"/>
</dbReference>
<dbReference type="InterPro" id="IPR011989">
    <property type="entry name" value="ARM-like"/>
</dbReference>
<sequence>MSVCIDRGGSLTDLYAQVRGVTGGLLAPYRLLPGQSVRLAAGPVRQSLRKNRGGGRGCAPGGLSYFNTSMPPRLDMRTRDARSDRDSGGTGRRTLPLSKTDQGIRYDASTSEIKDDLTALASCLKSGTGQLSRQEAGFLLWFHALQGPETRQEVAAAGAVSACLTVLDHSETTAAERNCAVGVLHNLAQEDENRDAIARGKSQKGNCCLKVLTDFVRECTTTARPNATGAIRQLAESAVARSQLLKSVQQEVDWPVYVNIIQEFGSGTKSRAEMATCCRFLFTGRDDLKAEAGEAGLAAALLKMMQEVKNEAAMQAATGCLWRLLSEESNWRRAAEAGAIRVLVDLIGPPPPRIVELAQMPTPRTLAQAKASQAAARQRLTRMAKEALAKEAVATPPITPCTPASRAGTGEGHARLGSTSERMGSAAASSRSASPDPDPLSRSQRRNGVFSGRDRVTGTRLGTDKMTVLTDQSESMMLEAAEEDDENPDEGDAELQLQSEEAEERTVSEELPLGQCTAGIGWGARLGIETRANAAGCLGWLAAKEVYCVAISQRAGVQRLVPFLQSVMASINDAGNKKAKKKALVLDPLQEQALVNITGALRLLTNLDTNKVRVLKLGALSKLVQLYQDAGRTKIRMNARQIISNMAMLAENGQELAGQGVPEEFLSSAPMHLDKDDIEELKLEFAMNSSTIAHKSTWQMLQQRRQRLAKAFDKRRQAIEEGLDLVYKIATTLHSEPSLSQQMQEVLGPLPPAALPSLPDFGGLKPKLAVSPSAA</sequence>
<dbReference type="Gene3D" id="1.25.10.10">
    <property type="entry name" value="Leucine-rich Repeat Variant"/>
    <property type="match status" value="3"/>
</dbReference>
<feature type="compositionally biased region" description="Basic and acidic residues" evidence="2">
    <location>
        <begin position="74"/>
        <end position="87"/>
    </location>
</feature>
<dbReference type="Proteomes" id="UP001489004">
    <property type="component" value="Unassembled WGS sequence"/>
</dbReference>
<evidence type="ECO:0000313" key="4">
    <source>
        <dbReference type="Proteomes" id="UP001489004"/>
    </source>
</evidence>
<name>A0AAW1P3L0_9CHLO</name>
<gene>
    <name evidence="3" type="ORF">WJX72_006505</name>
</gene>
<feature type="region of interest" description="Disordered" evidence="2">
    <location>
        <begin position="50"/>
        <end position="98"/>
    </location>
</feature>
<dbReference type="InterPro" id="IPR000225">
    <property type="entry name" value="Armadillo"/>
</dbReference>
<dbReference type="PROSITE" id="PS50176">
    <property type="entry name" value="ARM_REPEAT"/>
    <property type="match status" value="1"/>
</dbReference>
<accession>A0AAW1P3L0</accession>
<dbReference type="InterPro" id="IPR042856">
    <property type="entry name" value="RSP14"/>
</dbReference>
<dbReference type="PANTHER" id="PTHR15599:SF1">
    <property type="entry name" value="RADIAL SPOKE HEAD 14 HOMOLOG"/>
    <property type="match status" value="1"/>
</dbReference>
<keyword evidence="4" id="KW-1185">Reference proteome</keyword>
<feature type="repeat" description="ARM" evidence="1">
    <location>
        <begin position="158"/>
        <end position="202"/>
    </location>
</feature>
<feature type="compositionally biased region" description="Acidic residues" evidence="2">
    <location>
        <begin position="480"/>
        <end position="493"/>
    </location>
</feature>
<dbReference type="SMART" id="SM00185">
    <property type="entry name" value="ARM"/>
    <property type="match status" value="3"/>
</dbReference>
<feature type="compositionally biased region" description="Low complexity" evidence="2">
    <location>
        <begin position="425"/>
        <end position="435"/>
    </location>
</feature>
<evidence type="ECO:0000256" key="2">
    <source>
        <dbReference type="SAM" id="MobiDB-lite"/>
    </source>
</evidence>
<dbReference type="AlphaFoldDB" id="A0AAW1P3L0"/>
<organism evidence="3 4">
    <name type="scientific">[Myrmecia] bisecta</name>
    <dbReference type="NCBI Taxonomy" id="41462"/>
    <lineage>
        <taxon>Eukaryota</taxon>
        <taxon>Viridiplantae</taxon>
        <taxon>Chlorophyta</taxon>
        <taxon>core chlorophytes</taxon>
        <taxon>Trebouxiophyceae</taxon>
        <taxon>Trebouxiales</taxon>
        <taxon>Trebouxiaceae</taxon>
        <taxon>Myrmecia</taxon>
    </lineage>
</organism>
<proteinExistence type="predicted"/>
<feature type="region of interest" description="Disordered" evidence="2">
    <location>
        <begin position="389"/>
        <end position="510"/>
    </location>
</feature>
<dbReference type="PANTHER" id="PTHR15599">
    <property type="entry name" value="RTDR1"/>
    <property type="match status" value="1"/>
</dbReference>
<dbReference type="EMBL" id="JALJOR010000018">
    <property type="protein sequence ID" value="KAK9804321.1"/>
    <property type="molecule type" value="Genomic_DNA"/>
</dbReference>
<dbReference type="SUPFAM" id="SSF48371">
    <property type="entry name" value="ARM repeat"/>
    <property type="match status" value="2"/>
</dbReference>
<comment type="caution">
    <text evidence="3">The sequence shown here is derived from an EMBL/GenBank/DDBJ whole genome shotgun (WGS) entry which is preliminary data.</text>
</comment>
<protein>
    <submittedName>
        <fullName evidence="3">Uncharacterized protein</fullName>
    </submittedName>
</protein>
<reference evidence="3 4" key="1">
    <citation type="journal article" date="2024" name="Nat. Commun.">
        <title>Phylogenomics reveals the evolutionary origins of lichenization in chlorophyte algae.</title>
        <authorList>
            <person name="Puginier C."/>
            <person name="Libourel C."/>
            <person name="Otte J."/>
            <person name="Skaloud P."/>
            <person name="Haon M."/>
            <person name="Grisel S."/>
            <person name="Petersen M."/>
            <person name="Berrin J.G."/>
            <person name="Delaux P.M."/>
            <person name="Dal Grande F."/>
            <person name="Keller J."/>
        </authorList>
    </citation>
    <scope>NUCLEOTIDE SEQUENCE [LARGE SCALE GENOMIC DNA]</scope>
    <source>
        <strain evidence="3 4">SAG 2043</strain>
    </source>
</reference>
<evidence type="ECO:0000256" key="1">
    <source>
        <dbReference type="PROSITE-ProRule" id="PRU00259"/>
    </source>
</evidence>
<evidence type="ECO:0000313" key="3">
    <source>
        <dbReference type="EMBL" id="KAK9804321.1"/>
    </source>
</evidence>